<proteinExistence type="predicted"/>
<keyword evidence="3" id="KW-1185">Reference proteome</keyword>
<evidence type="ECO:0000313" key="3">
    <source>
        <dbReference type="Proteomes" id="UP000050301"/>
    </source>
</evidence>
<dbReference type="InParanoid" id="A0A0Q0VU70"/>
<feature type="transmembrane region" description="Helical" evidence="1">
    <location>
        <begin position="12"/>
        <end position="36"/>
    </location>
</feature>
<keyword evidence="1" id="KW-1133">Transmembrane helix</keyword>
<gene>
    <name evidence="2" type="ORF">AOG55_07595</name>
</gene>
<keyword evidence="1" id="KW-0472">Membrane</keyword>
<accession>A0A0Q0VU70</accession>
<protein>
    <submittedName>
        <fullName evidence="2">Uncharacterized protein</fullName>
    </submittedName>
</protein>
<dbReference type="Proteomes" id="UP000050301">
    <property type="component" value="Unassembled WGS sequence"/>
</dbReference>
<evidence type="ECO:0000313" key="2">
    <source>
        <dbReference type="EMBL" id="KQB35151.1"/>
    </source>
</evidence>
<keyword evidence="1" id="KW-0812">Transmembrane</keyword>
<reference evidence="2 3" key="1">
    <citation type="submission" date="2015-09" db="EMBL/GenBank/DDBJ databases">
        <title>Heavy metals and arsenic resistance mechanisms in polyextremophilic archaea of the family Ferroplasmaceae.</title>
        <authorList>
            <person name="Bulaev A.G."/>
            <person name="Kanygina A.V."/>
        </authorList>
    </citation>
    <scope>NUCLEOTIDE SEQUENCE [LARGE SCALE GENOMIC DNA]</scope>
    <source>
        <strain evidence="2 3">BH2</strain>
    </source>
</reference>
<feature type="transmembrane region" description="Helical" evidence="1">
    <location>
        <begin position="42"/>
        <end position="64"/>
    </location>
</feature>
<organism evidence="2 3">
    <name type="scientific">Acidiplasma cupricumulans</name>
    <dbReference type="NCBI Taxonomy" id="312540"/>
    <lineage>
        <taxon>Archaea</taxon>
        <taxon>Methanobacteriati</taxon>
        <taxon>Thermoplasmatota</taxon>
        <taxon>Thermoplasmata</taxon>
        <taxon>Thermoplasmatales</taxon>
        <taxon>Ferroplasmaceae</taxon>
        <taxon>Acidiplasma</taxon>
    </lineage>
</organism>
<dbReference type="EMBL" id="LKBH01000181">
    <property type="protein sequence ID" value="KQB35151.1"/>
    <property type="molecule type" value="Genomic_DNA"/>
</dbReference>
<evidence type="ECO:0000256" key="1">
    <source>
        <dbReference type="SAM" id="Phobius"/>
    </source>
</evidence>
<name>A0A0Q0VU70_9ARCH</name>
<comment type="caution">
    <text evidence="2">The sequence shown here is derived from an EMBL/GenBank/DDBJ whole genome shotgun (WGS) entry which is preliminary data.</text>
</comment>
<dbReference type="AlphaFoldDB" id="A0A0Q0VU70"/>
<sequence>MIIVVKYHKPVSYLSLFAGFLFIAFLLIGAIAIMVIHSHVLAFIDLGLLPVIVIVGTVGYIKSLKSGSRQERMRELFENSKRK</sequence>